<protein>
    <recommendedName>
        <fullName evidence="9">UDP-galactose transporter</fullName>
    </recommendedName>
</protein>
<dbReference type="InterPro" id="IPR037185">
    <property type="entry name" value="EmrE-like"/>
</dbReference>
<evidence type="ECO:0000256" key="3">
    <source>
        <dbReference type="ARBA" id="ARBA00022989"/>
    </source>
</evidence>
<dbReference type="SUPFAM" id="SSF103481">
    <property type="entry name" value="Multidrug resistance efflux transporter EmrE"/>
    <property type="match status" value="1"/>
</dbReference>
<keyword evidence="3 6" id="KW-1133">Transmembrane helix</keyword>
<dbReference type="InParanoid" id="A0A0D1DRN0"/>
<feature type="transmembrane region" description="Helical" evidence="6">
    <location>
        <begin position="363"/>
        <end position="383"/>
    </location>
</feature>
<evidence type="ECO:0000256" key="1">
    <source>
        <dbReference type="ARBA" id="ARBA00004141"/>
    </source>
</evidence>
<evidence type="ECO:0000256" key="5">
    <source>
        <dbReference type="SAM" id="MobiDB-lite"/>
    </source>
</evidence>
<dbReference type="GO" id="GO:0005459">
    <property type="term" value="F:UDP-galactose transmembrane transporter activity"/>
    <property type="evidence" value="ECO:0000318"/>
    <property type="project" value="GO_Central"/>
</dbReference>
<feature type="compositionally biased region" description="Basic and acidic residues" evidence="5">
    <location>
        <begin position="83"/>
        <end position="99"/>
    </location>
</feature>
<evidence type="ECO:0008006" key="9">
    <source>
        <dbReference type="Google" id="ProtNLM"/>
    </source>
</evidence>
<dbReference type="Proteomes" id="UP000000561">
    <property type="component" value="Chromosome 16"/>
</dbReference>
<keyword evidence="8" id="KW-1185">Reference proteome</keyword>
<evidence type="ECO:0000313" key="8">
    <source>
        <dbReference type="Proteomes" id="UP000000561"/>
    </source>
</evidence>
<feature type="region of interest" description="Disordered" evidence="5">
    <location>
        <begin position="78"/>
        <end position="119"/>
    </location>
</feature>
<gene>
    <name evidence="7" type="ORF">UMAG_05786</name>
</gene>
<feature type="transmembrane region" description="Helical" evidence="6">
    <location>
        <begin position="337"/>
        <end position="357"/>
    </location>
</feature>
<evidence type="ECO:0000256" key="4">
    <source>
        <dbReference type="ARBA" id="ARBA00023136"/>
    </source>
</evidence>
<dbReference type="KEGG" id="uma:UMAG_05786"/>
<feature type="compositionally biased region" description="Low complexity" evidence="5">
    <location>
        <begin position="102"/>
        <end position="119"/>
    </location>
</feature>
<evidence type="ECO:0000313" key="7">
    <source>
        <dbReference type="EMBL" id="KIS67004.1"/>
    </source>
</evidence>
<dbReference type="eggNOG" id="KOG2234">
    <property type="taxonomic scope" value="Eukaryota"/>
</dbReference>
<comment type="subcellular location">
    <subcellularLocation>
        <location evidence="1">Membrane</location>
        <topology evidence="1">Multi-pass membrane protein</topology>
    </subcellularLocation>
</comment>
<dbReference type="OrthoDB" id="408493at2759"/>
<reference evidence="7 8" key="1">
    <citation type="journal article" date="2006" name="Nature">
        <title>Insights from the genome of the biotrophic fungal plant pathogen Ustilago maydis.</title>
        <authorList>
            <person name="Kamper J."/>
            <person name="Kahmann R."/>
            <person name="Bolker M."/>
            <person name="Ma L.J."/>
            <person name="Brefort T."/>
            <person name="Saville B.J."/>
            <person name="Banuett F."/>
            <person name="Kronstad J.W."/>
            <person name="Gold S.E."/>
            <person name="Muller O."/>
            <person name="Perlin M.H."/>
            <person name="Wosten H.A."/>
            <person name="de Vries R."/>
            <person name="Ruiz-Herrera J."/>
            <person name="Reynaga-Pena C.G."/>
            <person name="Snetselaar K."/>
            <person name="McCann M."/>
            <person name="Perez-Martin J."/>
            <person name="Feldbrugge M."/>
            <person name="Basse C.W."/>
            <person name="Steinberg G."/>
            <person name="Ibeas J.I."/>
            <person name="Holloman W."/>
            <person name="Guzman P."/>
            <person name="Farman M."/>
            <person name="Stajich J.E."/>
            <person name="Sentandreu R."/>
            <person name="Gonzalez-Prieto J.M."/>
            <person name="Kennell J.C."/>
            <person name="Molina L."/>
            <person name="Schirawski J."/>
            <person name="Mendoza-Mendoza A."/>
            <person name="Greilinger D."/>
            <person name="Munch K."/>
            <person name="Rossel N."/>
            <person name="Scherer M."/>
            <person name="Vranes M."/>
            <person name="Ladendorf O."/>
            <person name="Vincon V."/>
            <person name="Fuchs U."/>
            <person name="Sandrock B."/>
            <person name="Meng S."/>
            <person name="Ho E.C."/>
            <person name="Cahill M.J."/>
            <person name="Boyce K.J."/>
            <person name="Klose J."/>
            <person name="Klosterman S.J."/>
            <person name="Deelstra H.J."/>
            <person name="Ortiz-Castellanos L."/>
            <person name="Li W."/>
            <person name="Sanchez-Alonso P."/>
            <person name="Schreier P.H."/>
            <person name="Hauser-Hahn I."/>
            <person name="Vaupel M."/>
            <person name="Koopmann E."/>
            <person name="Friedrich G."/>
            <person name="Voss H."/>
            <person name="Schluter T."/>
            <person name="Margolis J."/>
            <person name="Platt D."/>
            <person name="Swimmer C."/>
            <person name="Gnirke A."/>
            <person name="Chen F."/>
            <person name="Vysotskaia V."/>
            <person name="Mannhaupt G."/>
            <person name="Guldener U."/>
            <person name="Munsterkotter M."/>
            <person name="Haase D."/>
            <person name="Oesterheld M."/>
            <person name="Mewes H.W."/>
            <person name="Mauceli E.W."/>
            <person name="DeCaprio D."/>
            <person name="Wade C.M."/>
            <person name="Butler J."/>
            <person name="Young S."/>
            <person name="Jaffe D.B."/>
            <person name="Calvo S."/>
            <person name="Nusbaum C."/>
            <person name="Galagan J."/>
            <person name="Birren B.W."/>
        </authorList>
    </citation>
    <scope>NUCLEOTIDE SEQUENCE [LARGE SCALE GENOMIC DNA]</scope>
    <source>
        <strain evidence="8">DSM 14603 / FGSC 9021 / UM521</strain>
    </source>
</reference>
<feature type="transmembrane region" description="Helical" evidence="6">
    <location>
        <begin position="136"/>
        <end position="153"/>
    </location>
</feature>
<dbReference type="PANTHER" id="PTHR10231">
    <property type="entry name" value="NUCLEOTIDE-SUGAR TRANSMEMBRANE TRANSPORTER"/>
    <property type="match status" value="1"/>
</dbReference>
<dbReference type="Pfam" id="PF04142">
    <property type="entry name" value="Nuc_sug_transp"/>
    <property type="match status" value="1"/>
</dbReference>
<dbReference type="RefSeq" id="XP_011391515.1">
    <property type="nucleotide sequence ID" value="XM_011393213.1"/>
</dbReference>
<dbReference type="GO" id="GO:0097624">
    <property type="term" value="P:UDP-galactose transmembrane import into Golgi lumen"/>
    <property type="evidence" value="ECO:0000318"/>
    <property type="project" value="GO_Central"/>
</dbReference>
<name>A0A0D1DRN0_MYCMD</name>
<evidence type="ECO:0000256" key="6">
    <source>
        <dbReference type="SAM" id="Phobius"/>
    </source>
</evidence>
<dbReference type="AlphaFoldDB" id="A0A0D1DRN0"/>
<keyword evidence="4 6" id="KW-0472">Membrane</keyword>
<sequence length="415" mass="44472">MLLDDAELSFRKWASLAVLVLFTTVTSIVSQRSRSVAPQERYSIAASVFLSELFKLLMGFAVAMVSCKTTSSKDSATLPLFSDKSEGQDHDDSCHRNDQLDSPTSPLSPSSATSSTSPMSTIDRVRKTWSDIYCPSAWMMGVPALIYVLQNMLQLGANSYLSPVAYQGLSQLKLLTAAIISVSLFGKRLLLRQWICLAVLLSGVIFLTQKPVTSQDIVNAAALLGQVEPGPDSPFSHLQSDLSASAPVSKVLSQAMELASRYASAQLAVGGLMVVLACICGSFAGVYIETKLKSSMSVALSVRNAQLASFALVTAGAAVVMEAIGQREWAPLKHFSTLAWITVLLRACSGYIVSATLRYADTIMKGFATSVAIITTIALESILHSQPPSFVQLLGSALVMFSTYNYVYWGAAAKS</sequence>
<dbReference type="InterPro" id="IPR007271">
    <property type="entry name" value="Nuc_sug_transpt"/>
</dbReference>
<feature type="transmembrane region" description="Helical" evidence="6">
    <location>
        <begin position="267"/>
        <end position="287"/>
    </location>
</feature>
<organism evidence="7 8">
    <name type="scientific">Mycosarcoma maydis</name>
    <name type="common">Corn smut fungus</name>
    <name type="synonym">Ustilago maydis</name>
    <dbReference type="NCBI Taxonomy" id="5270"/>
    <lineage>
        <taxon>Eukaryota</taxon>
        <taxon>Fungi</taxon>
        <taxon>Dikarya</taxon>
        <taxon>Basidiomycota</taxon>
        <taxon>Ustilaginomycotina</taxon>
        <taxon>Ustilaginomycetes</taxon>
        <taxon>Ustilaginales</taxon>
        <taxon>Ustilaginaceae</taxon>
        <taxon>Mycosarcoma</taxon>
    </lineage>
</organism>
<evidence type="ECO:0000256" key="2">
    <source>
        <dbReference type="ARBA" id="ARBA00022692"/>
    </source>
</evidence>
<feature type="transmembrane region" description="Helical" evidence="6">
    <location>
        <begin position="390"/>
        <end position="409"/>
    </location>
</feature>
<keyword evidence="2 6" id="KW-0812">Transmembrane</keyword>
<dbReference type="VEuPathDB" id="FungiDB:UMAG_05786"/>
<feature type="transmembrane region" description="Helical" evidence="6">
    <location>
        <begin position="42"/>
        <end position="65"/>
    </location>
</feature>
<feature type="transmembrane region" description="Helical" evidence="6">
    <location>
        <begin position="12"/>
        <end position="30"/>
    </location>
</feature>
<feature type="transmembrane region" description="Helical" evidence="6">
    <location>
        <begin position="191"/>
        <end position="208"/>
    </location>
</feature>
<feature type="transmembrane region" description="Helical" evidence="6">
    <location>
        <begin position="165"/>
        <end position="185"/>
    </location>
</feature>
<feature type="transmembrane region" description="Helical" evidence="6">
    <location>
        <begin position="307"/>
        <end position="325"/>
    </location>
</feature>
<dbReference type="GeneID" id="23565577"/>
<accession>A0A0D1DRN0</accession>
<dbReference type="EMBL" id="CM003155">
    <property type="protein sequence ID" value="KIS67004.1"/>
    <property type="molecule type" value="Genomic_DNA"/>
</dbReference>
<proteinExistence type="predicted"/>
<dbReference type="GO" id="GO:0000139">
    <property type="term" value="C:Golgi membrane"/>
    <property type="evidence" value="ECO:0000318"/>
    <property type="project" value="GO_Central"/>
</dbReference>